<evidence type="ECO:0000313" key="1">
    <source>
        <dbReference type="EMBL" id="KAJ4007184.1"/>
    </source>
</evidence>
<accession>A0A9W8U752</accession>
<evidence type="ECO:0000313" key="2">
    <source>
        <dbReference type="Proteomes" id="UP001152130"/>
    </source>
</evidence>
<sequence>MASARSTIQTTTAGSPKQAQLRAEMLDRHIYDPSSVGERLFCTATTTMNEAESADNIASVPTRQQVLEGQIIEFDSVMGTSPIRSRL</sequence>
<organism evidence="1 2">
    <name type="scientific">Fusarium irregulare</name>
    <dbReference type="NCBI Taxonomy" id="2494466"/>
    <lineage>
        <taxon>Eukaryota</taxon>
        <taxon>Fungi</taxon>
        <taxon>Dikarya</taxon>
        <taxon>Ascomycota</taxon>
        <taxon>Pezizomycotina</taxon>
        <taxon>Sordariomycetes</taxon>
        <taxon>Hypocreomycetidae</taxon>
        <taxon>Hypocreales</taxon>
        <taxon>Nectriaceae</taxon>
        <taxon>Fusarium</taxon>
        <taxon>Fusarium incarnatum-equiseti species complex</taxon>
    </lineage>
</organism>
<name>A0A9W8U752_9HYPO</name>
<gene>
    <name evidence="1" type="ORF">NW766_009862</name>
</gene>
<dbReference type="OrthoDB" id="5083162at2759"/>
<dbReference type="AlphaFoldDB" id="A0A9W8U752"/>
<dbReference type="EMBL" id="JAPDHF010000017">
    <property type="protein sequence ID" value="KAJ4007184.1"/>
    <property type="molecule type" value="Genomic_DNA"/>
</dbReference>
<dbReference type="Proteomes" id="UP001152130">
    <property type="component" value="Unassembled WGS sequence"/>
</dbReference>
<keyword evidence="2" id="KW-1185">Reference proteome</keyword>
<proteinExistence type="predicted"/>
<comment type="caution">
    <text evidence="1">The sequence shown here is derived from an EMBL/GenBank/DDBJ whole genome shotgun (WGS) entry which is preliminary data.</text>
</comment>
<protein>
    <submittedName>
        <fullName evidence="1">Uncharacterized protein</fullName>
    </submittedName>
</protein>
<reference evidence="1" key="1">
    <citation type="submission" date="2022-10" db="EMBL/GenBank/DDBJ databases">
        <title>Fusarium specimens isolated from Avocado Roots.</title>
        <authorList>
            <person name="Stajich J."/>
            <person name="Roper C."/>
            <person name="Heimlech-Rivalta G."/>
        </authorList>
    </citation>
    <scope>NUCLEOTIDE SEQUENCE</scope>
    <source>
        <strain evidence="1">CF00143</strain>
    </source>
</reference>